<dbReference type="InterPro" id="IPR002569">
    <property type="entry name" value="Met_Sox_Rdtase_MsrA_dom"/>
</dbReference>
<dbReference type="Proteomes" id="UP000693970">
    <property type="component" value="Unassembled WGS sequence"/>
</dbReference>
<dbReference type="AlphaFoldDB" id="A0A9K3PFN7"/>
<feature type="domain" description="Peptide methionine sulphoxide reductase MsrA" evidence="2">
    <location>
        <begin position="145"/>
        <end position="288"/>
    </location>
</feature>
<proteinExistence type="inferred from homology"/>
<dbReference type="InterPro" id="IPR050162">
    <property type="entry name" value="MsrA_MetSO_reductase"/>
</dbReference>
<sequence>MMMNSSYSSRLCSAFLFRHQTCRHHRSIGFWGQGNIDVSTSRSLINDDDSTATIHLFSIERKRRVVLPSSLSSSGTALAMNKKGGFFGGFFRSFTADGGSYNLQIDYDSLPFPCPELATMAMEQQQQTKTVAVTTSPSRPDLQLATFAGGCFWGLELAFQRVKGVEYTAVGYTQGREACPNYEQVSAGNTGHTEAVVVYFDPKVISYSQLCRIFLDRIDPTTQNGQGRDYGRQYRTGIYTHSPEQDDIARSLLQQEQNKYDKRPIATECRTAMPFWPAEAYHQQYLEKGGRFGSPQSAEKGCTDEIRCYG</sequence>
<evidence type="ECO:0000259" key="2">
    <source>
        <dbReference type="Pfam" id="PF01625"/>
    </source>
</evidence>
<comment type="caution">
    <text evidence="3">The sequence shown here is derived from an EMBL/GenBank/DDBJ whole genome shotgun (WGS) entry which is preliminary data.</text>
</comment>
<reference evidence="3" key="1">
    <citation type="journal article" date="2021" name="Sci. Rep.">
        <title>Diploid genomic architecture of Nitzschia inconspicua, an elite biomass production diatom.</title>
        <authorList>
            <person name="Oliver A."/>
            <person name="Podell S."/>
            <person name="Pinowska A."/>
            <person name="Traller J.C."/>
            <person name="Smith S.R."/>
            <person name="McClure R."/>
            <person name="Beliaev A."/>
            <person name="Bohutskyi P."/>
            <person name="Hill E.A."/>
            <person name="Rabines A."/>
            <person name="Zheng H."/>
            <person name="Allen L.Z."/>
            <person name="Kuo A."/>
            <person name="Grigoriev I.V."/>
            <person name="Allen A.E."/>
            <person name="Hazlebeck D."/>
            <person name="Allen E.E."/>
        </authorList>
    </citation>
    <scope>NUCLEOTIDE SEQUENCE</scope>
    <source>
        <strain evidence="3">Hildebrandi</strain>
    </source>
</reference>
<dbReference type="NCBIfam" id="TIGR00401">
    <property type="entry name" value="msrA"/>
    <property type="match status" value="1"/>
</dbReference>
<reference evidence="3" key="2">
    <citation type="submission" date="2021-04" db="EMBL/GenBank/DDBJ databases">
        <authorList>
            <person name="Podell S."/>
        </authorList>
    </citation>
    <scope>NUCLEOTIDE SEQUENCE</scope>
    <source>
        <strain evidence="3">Hildebrandi</strain>
    </source>
</reference>
<evidence type="ECO:0000256" key="1">
    <source>
        <dbReference type="ARBA" id="ARBA00030273"/>
    </source>
</evidence>
<dbReference type="GO" id="GO:0008113">
    <property type="term" value="F:peptide-methionine (S)-S-oxide reductase activity"/>
    <property type="evidence" value="ECO:0007669"/>
    <property type="project" value="InterPro"/>
</dbReference>
<accession>A0A9K3PFN7</accession>
<dbReference type="GO" id="GO:0005737">
    <property type="term" value="C:cytoplasm"/>
    <property type="evidence" value="ECO:0007669"/>
    <property type="project" value="TreeGrafter"/>
</dbReference>
<evidence type="ECO:0000313" key="3">
    <source>
        <dbReference type="EMBL" id="KAG7345688.1"/>
    </source>
</evidence>
<organism evidence="3 4">
    <name type="scientific">Nitzschia inconspicua</name>
    <dbReference type="NCBI Taxonomy" id="303405"/>
    <lineage>
        <taxon>Eukaryota</taxon>
        <taxon>Sar</taxon>
        <taxon>Stramenopiles</taxon>
        <taxon>Ochrophyta</taxon>
        <taxon>Bacillariophyta</taxon>
        <taxon>Bacillariophyceae</taxon>
        <taxon>Bacillariophycidae</taxon>
        <taxon>Bacillariales</taxon>
        <taxon>Bacillariaceae</taxon>
        <taxon>Nitzschia</taxon>
    </lineage>
</organism>
<dbReference type="PANTHER" id="PTHR42799:SF26">
    <property type="entry name" value="PEPTIDE-METHIONINE (S)-S-OXIDE REDUCTASE"/>
    <property type="match status" value="1"/>
</dbReference>
<dbReference type="PANTHER" id="PTHR42799">
    <property type="entry name" value="MITOCHONDRIAL PEPTIDE METHIONINE SULFOXIDE REDUCTASE"/>
    <property type="match status" value="1"/>
</dbReference>
<evidence type="ECO:0000313" key="4">
    <source>
        <dbReference type="Proteomes" id="UP000693970"/>
    </source>
</evidence>
<name>A0A9K3PFN7_9STRA</name>
<dbReference type="EMBL" id="JAGRRH010000022">
    <property type="protein sequence ID" value="KAG7345688.1"/>
    <property type="molecule type" value="Genomic_DNA"/>
</dbReference>
<dbReference type="OrthoDB" id="77405at2759"/>
<keyword evidence="4" id="KW-1185">Reference proteome</keyword>
<gene>
    <name evidence="3" type="ORF">IV203_033219</name>
</gene>
<protein>
    <recommendedName>
        <fullName evidence="1">Protein-methionine-S-oxide reductase</fullName>
    </recommendedName>
</protein>
<dbReference type="GO" id="GO:0034599">
    <property type="term" value="P:cellular response to oxidative stress"/>
    <property type="evidence" value="ECO:0007669"/>
    <property type="project" value="TreeGrafter"/>
</dbReference>
<dbReference type="Pfam" id="PF01625">
    <property type="entry name" value="PMSR"/>
    <property type="match status" value="1"/>
</dbReference>
<dbReference type="HAMAP" id="MF_01401">
    <property type="entry name" value="MsrA"/>
    <property type="match status" value="1"/>
</dbReference>